<comment type="caution">
    <text evidence="7">The sequence shown here is derived from an EMBL/GenBank/DDBJ whole genome shotgun (WGS) entry which is preliminary data.</text>
</comment>
<evidence type="ECO:0000256" key="3">
    <source>
        <dbReference type="ARBA" id="ARBA00023004"/>
    </source>
</evidence>
<sequence>MRLLPAAALLALLGAGAAWYLTAPSPLPAEATAGLTGDATQGEAVFWAAGCASCHMAPEATGDAQLVLAGGQRFATAFGTFIAPNISPSPEAGIGGWTLAELANAMTRGVSPGGAHYYPAFPYAAYSKADLQDVADLKAFLDTLPPDATPSQPHELGFPFTIRRSLGGWKLLFLRDDWVVTGDLTPAETRGRYLAEALGHCGECHTPRNALGGLKTAQWLQGAPNPSGQGNIPGINSASLDWSEDEIVEYLTSGFTPDFDSAGGHMAHVVANLARLPDTDRAAIAAYLKKVP</sequence>
<feature type="signal peptide" evidence="5">
    <location>
        <begin position="1"/>
        <end position="17"/>
    </location>
</feature>
<dbReference type="GO" id="GO:0009055">
    <property type="term" value="F:electron transfer activity"/>
    <property type="evidence" value="ECO:0007669"/>
    <property type="project" value="InterPro"/>
</dbReference>
<dbReference type="EMBL" id="WHUT02000001">
    <property type="protein sequence ID" value="NUB43208.1"/>
    <property type="molecule type" value="Genomic_DNA"/>
</dbReference>
<proteinExistence type="predicted"/>
<dbReference type="PROSITE" id="PS51007">
    <property type="entry name" value="CYTC"/>
    <property type="match status" value="2"/>
</dbReference>
<reference evidence="7" key="1">
    <citation type="submission" date="2020-05" db="EMBL/GenBank/DDBJ databases">
        <title>Fertoebacter nigrum gen. nov., sp. nov., a new member of the family Rhodobacteraceae.</title>
        <authorList>
            <person name="Szuroczki S."/>
            <person name="Abbaszade G."/>
            <person name="Buni D."/>
            <person name="Schumann P."/>
            <person name="Toth E."/>
        </authorList>
    </citation>
    <scope>NUCLEOTIDE SEQUENCE</scope>
    <source>
        <strain evidence="7">RG-N-1a</strain>
    </source>
</reference>
<keyword evidence="8" id="KW-1185">Reference proteome</keyword>
<dbReference type="InterPro" id="IPR009056">
    <property type="entry name" value="Cyt_c-like_dom"/>
</dbReference>
<dbReference type="InterPro" id="IPR051459">
    <property type="entry name" value="Cytochrome_c-type_DH"/>
</dbReference>
<dbReference type="PANTHER" id="PTHR35008">
    <property type="entry name" value="BLL4482 PROTEIN-RELATED"/>
    <property type="match status" value="1"/>
</dbReference>
<dbReference type="InterPro" id="IPR036909">
    <property type="entry name" value="Cyt_c-like_dom_sf"/>
</dbReference>
<dbReference type="Gene3D" id="1.10.760.10">
    <property type="entry name" value="Cytochrome c-like domain"/>
    <property type="match status" value="1"/>
</dbReference>
<evidence type="ECO:0000313" key="7">
    <source>
        <dbReference type="EMBL" id="NUB43208.1"/>
    </source>
</evidence>
<feature type="domain" description="Cytochrome c" evidence="6">
    <location>
        <begin position="186"/>
        <end position="292"/>
    </location>
</feature>
<name>A0A8X8H0F0_9RHOB</name>
<dbReference type="Proteomes" id="UP000484076">
    <property type="component" value="Unassembled WGS sequence"/>
</dbReference>
<evidence type="ECO:0000256" key="1">
    <source>
        <dbReference type="ARBA" id="ARBA00022617"/>
    </source>
</evidence>
<protein>
    <submittedName>
        <fullName evidence="7">Cytochrome c</fullName>
    </submittedName>
</protein>
<evidence type="ECO:0000313" key="8">
    <source>
        <dbReference type="Proteomes" id="UP000484076"/>
    </source>
</evidence>
<dbReference type="RefSeq" id="WP_152823872.1">
    <property type="nucleotide sequence ID" value="NZ_WHUT02000001.1"/>
</dbReference>
<keyword evidence="5" id="KW-0732">Signal</keyword>
<keyword evidence="2 4" id="KW-0479">Metal-binding</keyword>
<evidence type="ECO:0000256" key="5">
    <source>
        <dbReference type="SAM" id="SignalP"/>
    </source>
</evidence>
<dbReference type="Pfam" id="PF00034">
    <property type="entry name" value="Cytochrom_C"/>
    <property type="match status" value="2"/>
</dbReference>
<dbReference type="GO" id="GO:0020037">
    <property type="term" value="F:heme binding"/>
    <property type="evidence" value="ECO:0007669"/>
    <property type="project" value="InterPro"/>
</dbReference>
<dbReference type="GO" id="GO:0046872">
    <property type="term" value="F:metal ion binding"/>
    <property type="evidence" value="ECO:0007669"/>
    <property type="project" value="UniProtKB-KW"/>
</dbReference>
<dbReference type="SUPFAM" id="SSF46626">
    <property type="entry name" value="Cytochrome c"/>
    <property type="match status" value="2"/>
</dbReference>
<feature type="domain" description="Cytochrome c" evidence="6">
    <location>
        <begin position="37"/>
        <end position="145"/>
    </location>
</feature>
<gene>
    <name evidence="7" type="ORF">GEU84_002330</name>
</gene>
<feature type="chain" id="PRO_5036491137" evidence="5">
    <location>
        <begin position="18"/>
        <end position="292"/>
    </location>
</feature>
<dbReference type="PANTHER" id="PTHR35008:SF8">
    <property type="entry name" value="ALCOHOL DEHYDROGENASE CYTOCHROME C SUBUNIT"/>
    <property type="match status" value="1"/>
</dbReference>
<dbReference type="AlphaFoldDB" id="A0A8X8H0F0"/>
<keyword evidence="3 4" id="KW-0408">Iron</keyword>
<evidence type="ECO:0000256" key="4">
    <source>
        <dbReference type="PROSITE-ProRule" id="PRU00433"/>
    </source>
</evidence>
<keyword evidence="1 4" id="KW-0349">Heme</keyword>
<evidence type="ECO:0000256" key="2">
    <source>
        <dbReference type="ARBA" id="ARBA00022723"/>
    </source>
</evidence>
<evidence type="ECO:0000259" key="6">
    <source>
        <dbReference type="PROSITE" id="PS51007"/>
    </source>
</evidence>
<organism evidence="7 8">
    <name type="scientific">Fertoeibacter niger</name>
    <dbReference type="NCBI Taxonomy" id="2656921"/>
    <lineage>
        <taxon>Bacteria</taxon>
        <taxon>Pseudomonadati</taxon>
        <taxon>Pseudomonadota</taxon>
        <taxon>Alphaproteobacteria</taxon>
        <taxon>Rhodobacterales</taxon>
        <taxon>Paracoccaceae</taxon>
        <taxon>Fertoeibacter</taxon>
    </lineage>
</organism>
<accession>A0A8X8H0F0</accession>